<accession>A0ABP9BPH6</accession>
<keyword evidence="1" id="KW-1133">Transmembrane helix</keyword>
<feature type="transmembrane region" description="Helical" evidence="1">
    <location>
        <begin position="12"/>
        <end position="32"/>
    </location>
</feature>
<keyword evidence="1" id="KW-0472">Membrane</keyword>
<name>A0ABP9BPH6_9MICC</name>
<evidence type="ECO:0000256" key="1">
    <source>
        <dbReference type="SAM" id="Phobius"/>
    </source>
</evidence>
<feature type="transmembrane region" description="Helical" evidence="1">
    <location>
        <begin position="116"/>
        <end position="141"/>
    </location>
</feature>
<keyword evidence="3" id="KW-1185">Reference proteome</keyword>
<sequence length="152" mass="16108">MVNQLKDLATSLPGGVYSLLAAIVSLLGAVLLQNKKVKALQEVAEKNISILNELPEGFKARDIYEQITVIDAEKIINESTKKKDWNSISIGIVLLVATYFIGLLAISLIHAGGWGIVGAVLAFILAGFTAILGSVGLFQGVTGTGQQKRSKS</sequence>
<feature type="transmembrane region" description="Helical" evidence="1">
    <location>
        <begin position="88"/>
        <end position="110"/>
    </location>
</feature>
<dbReference type="EMBL" id="BAABKP010000004">
    <property type="protein sequence ID" value="GAA4798627.1"/>
    <property type="molecule type" value="Genomic_DNA"/>
</dbReference>
<dbReference type="Proteomes" id="UP001500187">
    <property type="component" value="Unassembled WGS sequence"/>
</dbReference>
<comment type="caution">
    <text evidence="2">The sequence shown here is derived from an EMBL/GenBank/DDBJ whole genome shotgun (WGS) entry which is preliminary data.</text>
</comment>
<keyword evidence="1" id="KW-0812">Transmembrane</keyword>
<evidence type="ECO:0000313" key="2">
    <source>
        <dbReference type="EMBL" id="GAA4798627.1"/>
    </source>
</evidence>
<protein>
    <recommendedName>
        <fullName evidence="4">DUF2721 domain-containing protein</fullName>
    </recommendedName>
</protein>
<gene>
    <name evidence="2" type="ORF">GCM10023352_18000</name>
</gene>
<organism evidence="2 3">
    <name type="scientific">Rothia endophytica</name>
    <dbReference type="NCBI Taxonomy" id="1324766"/>
    <lineage>
        <taxon>Bacteria</taxon>
        <taxon>Bacillati</taxon>
        <taxon>Actinomycetota</taxon>
        <taxon>Actinomycetes</taxon>
        <taxon>Micrococcales</taxon>
        <taxon>Micrococcaceae</taxon>
        <taxon>Rothia</taxon>
    </lineage>
</organism>
<reference evidence="3" key="1">
    <citation type="journal article" date="2019" name="Int. J. Syst. Evol. Microbiol.">
        <title>The Global Catalogue of Microorganisms (GCM) 10K type strain sequencing project: providing services to taxonomists for standard genome sequencing and annotation.</title>
        <authorList>
            <consortium name="The Broad Institute Genomics Platform"/>
            <consortium name="The Broad Institute Genome Sequencing Center for Infectious Disease"/>
            <person name="Wu L."/>
            <person name="Ma J."/>
        </authorList>
    </citation>
    <scope>NUCLEOTIDE SEQUENCE [LARGE SCALE GENOMIC DNA]</scope>
    <source>
        <strain evidence="3">JCM 18541</strain>
    </source>
</reference>
<proteinExistence type="predicted"/>
<evidence type="ECO:0000313" key="3">
    <source>
        <dbReference type="Proteomes" id="UP001500187"/>
    </source>
</evidence>
<dbReference type="RefSeq" id="WP_345446651.1">
    <property type="nucleotide sequence ID" value="NZ_BAABKP010000004.1"/>
</dbReference>
<evidence type="ECO:0008006" key="4">
    <source>
        <dbReference type="Google" id="ProtNLM"/>
    </source>
</evidence>